<dbReference type="RefSeq" id="WP_142661496.1">
    <property type="nucleotide sequence ID" value="NZ_FXTK01000001.1"/>
</dbReference>
<protein>
    <recommendedName>
        <fullName evidence="1">Hypervirulence associated protein TUDOR domain-containing protein</fullName>
    </recommendedName>
</protein>
<dbReference type="OrthoDB" id="283968at2"/>
<evidence type="ECO:0000313" key="3">
    <source>
        <dbReference type="Proteomes" id="UP000319014"/>
    </source>
</evidence>
<dbReference type="Pfam" id="PF11160">
    <property type="entry name" value="Hva1_TUDOR"/>
    <property type="match status" value="1"/>
</dbReference>
<organism evidence="2 3">
    <name type="scientific">Paracoccus laeviglucosivorans</name>
    <dbReference type="NCBI Taxonomy" id="1197861"/>
    <lineage>
        <taxon>Bacteria</taxon>
        <taxon>Pseudomonadati</taxon>
        <taxon>Pseudomonadota</taxon>
        <taxon>Alphaproteobacteria</taxon>
        <taxon>Rhodobacterales</taxon>
        <taxon>Paracoccaceae</taxon>
        <taxon>Paracoccus</taxon>
    </lineage>
</organism>
<dbReference type="InterPro" id="IPR021331">
    <property type="entry name" value="Hva1_TUDOR"/>
</dbReference>
<accession>A0A521AVI5</accession>
<evidence type="ECO:0000313" key="2">
    <source>
        <dbReference type="EMBL" id="SMO38846.1"/>
    </source>
</evidence>
<name>A0A521AVI5_9RHOB</name>
<dbReference type="Proteomes" id="UP000319014">
    <property type="component" value="Unassembled WGS sequence"/>
</dbReference>
<keyword evidence="3" id="KW-1185">Reference proteome</keyword>
<sequence>MSKFHKGDAVTWRWGAHQASGEIAETFTRKVRRTIRGRQITRKGTRKRPAYLIRQDDGSRVLKLETELSRA</sequence>
<feature type="domain" description="Hypervirulence associated protein TUDOR" evidence="1">
    <location>
        <begin position="7"/>
        <end position="68"/>
    </location>
</feature>
<evidence type="ECO:0000259" key="1">
    <source>
        <dbReference type="Pfam" id="PF11160"/>
    </source>
</evidence>
<dbReference type="AlphaFoldDB" id="A0A521AVI5"/>
<reference evidence="2 3" key="1">
    <citation type="submission" date="2017-05" db="EMBL/GenBank/DDBJ databases">
        <authorList>
            <person name="Varghese N."/>
            <person name="Submissions S."/>
        </authorList>
    </citation>
    <scope>NUCLEOTIDE SEQUENCE [LARGE SCALE GENOMIC DNA]</scope>
    <source>
        <strain evidence="2 3">DSM 100094</strain>
    </source>
</reference>
<dbReference type="EMBL" id="FXTK01000001">
    <property type="protein sequence ID" value="SMO38846.1"/>
    <property type="molecule type" value="Genomic_DNA"/>
</dbReference>
<proteinExistence type="predicted"/>
<gene>
    <name evidence="2" type="ORF">SAMN06265221_101405</name>
</gene>